<sequence length="297" mass="34634">MRIWTGRIVMDGFETPIMIRRGGREIKKSCYDMMRTFQHNSYIPHMGFFTDTSNMGRLAIPIVSASFSRWVRNDGEGLLFEENGDMSVLFRTMIIDLCDLIKCLHTEKAIMIKHLEVGNLYLANEVDPRILLLVTEVEDKSAANNIELLKPVQEIVNCLRNYPHNWDYHTKGEYLVSVLAAHYNLIWKSMDQIKVSWPRQNGVLPYVLVEIIKHQESRGSHYLPSIDFHYLVLIRDTFKHFFSYPQQLQELLVSKEHFIALVDQLSPNIWLNLYDVIGNIYTLNSPYVLNSFFCIAV</sequence>
<proteinExistence type="predicted"/>
<evidence type="ECO:0000313" key="2">
    <source>
        <dbReference type="Proteomes" id="UP000324897"/>
    </source>
</evidence>
<name>A0A5J9W9J7_9POAL</name>
<dbReference type="EMBL" id="RWGY01000004">
    <property type="protein sequence ID" value="TVU44575.1"/>
    <property type="molecule type" value="Genomic_DNA"/>
</dbReference>
<organism evidence="1 2">
    <name type="scientific">Eragrostis curvula</name>
    <name type="common">weeping love grass</name>
    <dbReference type="NCBI Taxonomy" id="38414"/>
    <lineage>
        <taxon>Eukaryota</taxon>
        <taxon>Viridiplantae</taxon>
        <taxon>Streptophyta</taxon>
        <taxon>Embryophyta</taxon>
        <taxon>Tracheophyta</taxon>
        <taxon>Spermatophyta</taxon>
        <taxon>Magnoliopsida</taxon>
        <taxon>Liliopsida</taxon>
        <taxon>Poales</taxon>
        <taxon>Poaceae</taxon>
        <taxon>PACMAD clade</taxon>
        <taxon>Chloridoideae</taxon>
        <taxon>Eragrostideae</taxon>
        <taxon>Eragrostidinae</taxon>
        <taxon>Eragrostis</taxon>
    </lineage>
</organism>
<gene>
    <name evidence="1" type="ORF">EJB05_04020</name>
</gene>
<dbReference type="AlphaFoldDB" id="A0A5J9W9J7"/>
<comment type="caution">
    <text evidence="1">The sequence shown here is derived from an EMBL/GenBank/DDBJ whole genome shotgun (WGS) entry which is preliminary data.</text>
</comment>
<accession>A0A5J9W9J7</accession>
<evidence type="ECO:0000313" key="1">
    <source>
        <dbReference type="EMBL" id="TVU44575.1"/>
    </source>
</evidence>
<dbReference type="Gramene" id="TVU44575">
    <property type="protein sequence ID" value="TVU44575"/>
    <property type="gene ID" value="EJB05_04020"/>
</dbReference>
<protein>
    <submittedName>
        <fullName evidence="1">Uncharacterized protein</fullName>
    </submittedName>
</protein>
<dbReference type="Proteomes" id="UP000324897">
    <property type="component" value="Chromosome 5"/>
</dbReference>
<reference evidence="1 2" key="1">
    <citation type="journal article" date="2019" name="Sci. Rep.">
        <title>A high-quality genome of Eragrostis curvula grass provides insights into Poaceae evolution and supports new strategies to enhance forage quality.</title>
        <authorList>
            <person name="Carballo J."/>
            <person name="Santos B.A.C.M."/>
            <person name="Zappacosta D."/>
            <person name="Garbus I."/>
            <person name="Selva J.P."/>
            <person name="Gallo C.A."/>
            <person name="Diaz A."/>
            <person name="Albertini E."/>
            <person name="Caccamo M."/>
            <person name="Echenique V."/>
        </authorList>
    </citation>
    <scope>NUCLEOTIDE SEQUENCE [LARGE SCALE GENOMIC DNA]</scope>
    <source>
        <strain evidence="2">cv. Victoria</strain>
        <tissue evidence="1">Leaf</tissue>
    </source>
</reference>
<dbReference type="OrthoDB" id="580716at2759"/>
<keyword evidence="2" id="KW-1185">Reference proteome</keyword>